<keyword evidence="5" id="KW-1185">Reference proteome</keyword>
<keyword evidence="1" id="KW-0040">ANK repeat</keyword>
<dbReference type="SUPFAM" id="SSF48403">
    <property type="entry name" value="Ankyrin repeat"/>
    <property type="match status" value="1"/>
</dbReference>
<evidence type="ECO:0000313" key="5">
    <source>
        <dbReference type="Proteomes" id="UP000663829"/>
    </source>
</evidence>
<dbReference type="Proteomes" id="UP000663829">
    <property type="component" value="Unassembled WGS sequence"/>
</dbReference>
<dbReference type="EMBL" id="CAJNOQ010003657">
    <property type="protein sequence ID" value="CAF1023272.1"/>
    <property type="molecule type" value="Genomic_DNA"/>
</dbReference>
<name>A0A814IH25_9BILA</name>
<comment type="caution">
    <text evidence="3">The sequence shown here is derived from an EMBL/GenBank/DDBJ whole genome shotgun (WGS) entry which is preliminary data.</text>
</comment>
<dbReference type="InterPro" id="IPR036770">
    <property type="entry name" value="Ankyrin_rpt-contain_sf"/>
</dbReference>
<organism evidence="3 5">
    <name type="scientific">Didymodactylos carnosus</name>
    <dbReference type="NCBI Taxonomy" id="1234261"/>
    <lineage>
        <taxon>Eukaryota</taxon>
        <taxon>Metazoa</taxon>
        <taxon>Spiralia</taxon>
        <taxon>Gnathifera</taxon>
        <taxon>Rotifera</taxon>
        <taxon>Eurotatoria</taxon>
        <taxon>Bdelloidea</taxon>
        <taxon>Philodinida</taxon>
        <taxon>Philodinidae</taxon>
        <taxon>Didymodactylos</taxon>
    </lineage>
</organism>
<feature type="region of interest" description="Disordered" evidence="2">
    <location>
        <begin position="213"/>
        <end position="232"/>
    </location>
</feature>
<dbReference type="Pfam" id="PF12796">
    <property type="entry name" value="Ank_2"/>
    <property type="match status" value="1"/>
</dbReference>
<evidence type="ECO:0008006" key="6">
    <source>
        <dbReference type="Google" id="ProtNLM"/>
    </source>
</evidence>
<feature type="region of interest" description="Disordered" evidence="2">
    <location>
        <begin position="124"/>
        <end position="162"/>
    </location>
</feature>
<dbReference type="SMART" id="SM00248">
    <property type="entry name" value="ANK"/>
    <property type="match status" value="2"/>
</dbReference>
<reference evidence="3" key="1">
    <citation type="submission" date="2021-02" db="EMBL/GenBank/DDBJ databases">
        <authorList>
            <person name="Nowell W R."/>
        </authorList>
    </citation>
    <scope>NUCLEOTIDE SEQUENCE</scope>
</reference>
<proteinExistence type="predicted"/>
<dbReference type="InterPro" id="IPR002110">
    <property type="entry name" value="Ankyrin_rpt"/>
</dbReference>
<evidence type="ECO:0000256" key="1">
    <source>
        <dbReference type="PROSITE-ProRule" id="PRU00023"/>
    </source>
</evidence>
<dbReference type="Gene3D" id="1.25.40.20">
    <property type="entry name" value="Ankyrin repeat-containing domain"/>
    <property type="match status" value="1"/>
</dbReference>
<dbReference type="OrthoDB" id="194358at2759"/>
<dbReference type="PROSITE" id="PS50088">
    <property type="entry name" value="ANK_REPEAT"/>
    <property type="match status" value="1"/>
</dbReference>
<dbReference type="Proteomes" id="UP000681722">
    <property type="component" value="Unassembled WGS sequence"/>
</dbReference>
<dbReference type="PROSITE" id="PS50297">
    <property type="entry name" value="ANK_REP_REGION"/>
    <property type="match status" value="1"/>
</dbReference>
<evidence type="ECO:0000313" key="3">
    <source>
        <dbReference type="EMBL" id="CAF1023272.1"/>
    </source>
</evidence>
<sequence>MQEAVSETTHADNKFSDLYLACEANDSEWVKKILRNSNVSFASLNDIESNGSTALHVAVELGHEAIIRMLLDDFGVIRHRPNRDGLTAYELAKNESVQQLFHRPLPDRLLRYAQSVSEQDDFQLYQIDSEDENQTGVSERTDDQYGDTNEEQSVNQSNDVKDNIRNQYISSYSSPIEIAMCDEYRVLKEKLKNSAGNGNNSQGGKTRDVLDAEENENDDQEHRQQGSSLSAQPITQTRMIVASIFENMFKDFQNSNWTIDVDRISLNIDGDDFLALLLLPPNDGTERETTTAVDALMTTTNDLTSTGNNLFEDKENVTDGDLGIVETTTTTFDRATLAEQSSNNTGKVVTNMSDVFVWFKN</sequence>
<accession>A0A814IH25</accession>
<dbReference type="AlphaFoldDB" id="A0A814IH25"/>
<evidence type="ECO:0000313" key="4">
    <source>
        <dbReference type="EMBL" id="CAF3794576.1"/>
    </source>
</evidence>
<dbReference type="EMBL" id="CAJOBC010003657">
    <property type="protein sequence ID" value="CAF3794576.1"/>
    <property type="molecule type" value="Genomic_DNA"/>
</dbReference>
<gene>
    <name evidence="3" type="ORF">GPM918_LOCUS14894</name>
    <name evidence="4" type="ORF">SRO942_LOCUS14894</name>
</gene>
<protein>
    <recommendedName>
        <fullName evidence="6">ANK_REP_REGION domain-containing protein</fullName>
    </recommendedName>
</protein>
<feature type="repeat" description="ANK" evidence="1">
    <location>
        <begin position="50"/>
        <end position="72"/>
    </location>
</feature>
<evidence type="ECO:0000256" key="2">
    <source>
        <dbReference type="SAM" id="MobiDB-lite"/>
    </source>
</evidence>